<protein>
    <recommendedName>
        <fullName evidence="1">Peptidase C19 ubiquitin carboxyl-terminal hydrolase domain-containing protein</fullName>
    </recommendedName>
</protein>
<dbReference type="Pfam" id="PF00443">
    <property type="entry name" value="UCH"/>
    <property type="match status" value="1"/>
</dbReference>
<organism evidence="2 3">
    <name type="scientific">Tegillarca granosa</name>
    <name type="common">Malaysian cockle</name>
    <name type="synonym">Anadara granosa</name>
    <dbReference type="NCBI Taxonomy" id="220873"/>
    <lineage>
        <taxon>Eukaryota</taxon>
        <taxon>Metazoa</taxon>
        <taxon>Spiralia</taxon>
        <taxon>Lophotrochozoa</taxon>
        <taxon>Mollusca</taxon>
        <taxon>Bivalvia</taxon>
        <taxon>Autobranchia</taxon>
        <taxon>Pteriomorphia</taxon>
        <taxon>Arcoida</taxon>
        <taxon>Arcoidea</taxon>
        <taxon>Arcidae</taxon>
        <taxon>Tegillarca</taxon>
    </lineage>
</organism>
<gene>
    <name evidence="2" type="ORF">KUTeg_007078</name>
</gene>
<evidence type="ECO:0000313" key="3">
    <source>
        <dbReference type="Proteomes" id="UP001217089"/>
    </source>
</evidence>
<dbReference type="EMBL" id="JARBDR010000337">
    <property type="protein sequence ID" value="KAJ8314928.1"/>
    <property type="molecule type" value="Genomic_DNA"/>
</dbReference>
<proteinExistence type="predicted"/>
<keyword evidence="3" id="KW-1185">Reference proteome</keyword>
<feature type="domain" description="Peptidase C19 ubiquitin carboxyl-terminal hydrolase" evidence="1">
    <location>
        <begin position="30"/>
        <end position="183"/>
    </location>
</feature>
<dbReference type="InterPro" id="IPR038765">
    <property type="entry name" value="Papain-like_cys_pep_sf"/>
</dbReference>
<evidence type="ECO:0000259" key="1">
    <source>
        <dbReference type="Pfam" id="PF00443"/>
    </source>
</evidence>
<reference evidence="2 3" key="1">
    <citation type="submission" date="2022-12" db="EMBL/GenBank/DDBJ databases">
        <title>Chromosome-level genome of Tegillarca granosa.</title>
        <authorList>
            <person name="Kim J."/>
        </authorList>
    </citation>
    <scope>NUCLEOTIDE SEQUENCE [LARGE SCALE GENOMIC DNA]</scope>
    <source>
        <strain evidence="2">Teg-2019</strain>
        <tissue evidence="2">Adductor muscle</tissue>
    </source>
</reference>
<dbReference type="Gene3D" id="3.90.70.10">
    <property type="entry name" value="Cysteine proteinases"/>
    <property type="match status" value="1"/>
</dbReference>
<accession>A0ABQ9FC72</accession>
<comment type="caution">
    <text evidence="2">The sequence shown here is derived from an EMBL/GenBank/DDBJ whole genome shotgun (WGS) entry which is preliminary data.</text>
</comment>
<dbReference type="SUPFAM" id="SSF54001">
    <property type="entry name" value="Cysteine proteinases"/>
    <property type="match status" value="1"/>
</dbReference>
<sequence>MNGLFLINSEKLNLKGSFFPRNIKADIAASKLKVLAQTPNFIKNLEDIEDHFESEQSIPISLLLLKILVNLMCDDGFYVDGRLIRSLIEQIHGIDDSFERFRQCDCHSFLICLLNAIKDEIVGAERELHNKPKTKRSIYQQDDSILKNPMDMFDGKLCNLFEYLPCGHTEFSEDQLFSSLLIPIPKDRESVQWSVEDGLWLMTGVEKFNGELLPCTKCENTVNHRKYNKQRSIEKHFLPVKCAKMKICKIVLVRNTCKQ</sequence>
<dbReference type="InterPro" id="IPR001394">
    <property type="entry name" value="Peptidase_C19_UCH"/>
</dbReference>
<name>A0ABQ9FC72_TEGGR</name>
<dbReference type="Proteomes" id="UP001217089">
    <property type="component" value="Unassembled WGS sequence"/>
</dbReference>
<evidence type="ECO:0000313" key="2">
    <source>
        <dbReference type="EMBL" id="KAJ8314928.1"/>
    </source>
</evidence>